<evidence type="ECO:0000313" key="3">
    <source>
        <dbReference type="Proteomes" id="UP001358586"/>
    </source>
</evidence>
<dbReference type="Pfam" id="PF03108">
    <property type="entry name" value="DBD_Tnp_Mut"/>
    <property type="match status" value="1"/>
</dbReference>
<feature type="domain" description="Transposase MuDR plant" evidence="1">
    <location>
        <begin position="35"/>
        <end position="100"/>
    </location>
</feature>
<proteinExistence type="predicted"/>
<organism evidence="2 3">
    <name type="scientific">Gossypium arboreum</name>
    <name type="common">Tree cotton</name>
    <name type="synonym">Gossypium nanking</name>
    <dbReference type="NCBI Taxonomy" id="29729"/>
    <lineage>
        <taxon>Eukaryota</taxon>
        <taxon>Viridiplantae</taxon>
        <taxon>Streptophyta</taxon>
        <taxon>Embryophyta</taxon>
        <taxon>Tracheophyta</taxon>
        <taxon>Spermatophyta</taxon>
        <taxon>Magnoliopsida</taxon>
        <taxon>eudicotyledons</taxon>
        <taxon>Gunneridae</taxon>
        <taxon>Pentapetalae</taxon>
        <taxon>rosids</taxon>
        <taxon>malvids</taxon>
        <taxon>Malvales</taxon>
        <taxon>Malvaceae</taxon>
        <taxon>Malvoideae</taxon>
        <taxon>Gossypium</taxon>
    </lineage>
</organism>
<name>A0ABR0N1X4_GOSAR</name>
<dbReference type="EMBL" id="JARKNE010000011">
    <property type="protein sequence ID" value="KAK5784390.1"/>
    <property type="molecule type" value="Genomic_DNA"/>
</dbReference>
<protein>
    <recommendedName>
        <fullName evidence="1">Transposase MuDR plant domain-containing protein</fullName>
    </recommendedName>
</protein>
<keyword evidence="3" id="KW-1185">Reference proteome</keyword>
<gene>
    <name evidence="2" type="ORF">PVK06_038913</name>
</gene>
<reference evidence="2 3" key="1">
    <citation type="submission" date="2023-03" db="EMBL/GenBank/DDBJ databases">
        <title>WGS of Gossypium arboreum.</title>
        <authorList>
            <person name="Yu D."/>
        </authorList>
    </citation>
    <scope>NUCLEOTIDE SEQUENCE [LARGE SCALE GENOMIC DNA]</scope>
    <source>
        <tissue evidence="2">Leaf</tissue>
    </source>
</reference>
<sequence length="162" mass="18726">MTDVDPDAMLAREFPEYTNIVPTHILDEEFSDEELFVGQQFDNKKDCLHAIKQLSLKLGVDYKITKSTQSLYVGECWKASSGCKWCVRAMLMQRTQMWMIRKLEGPQTCTSVRMSQDHGKLYAKTICNCIIPLVKESPTIQMSILIADMQPRFKYKVSYRKA</sequence>
<accession>A0ABR0N1X4</accession>
<comment type="caution">
    <text evidence="2">The sequence shown here is derived from an EMBL/GenBank/DDBJ whole genome shotgun (WGS) entry which is preliminary data.</text>
</comment>
<evidence type="ECO:0000313" key="2">
    <source>
        <dbReference type="EMBL" id="KAK5784390.1"/>
    </source>
</evidence>
<dbReference type="Proteomes" id="UP001358586">
    <property type="component" value="Chromosome 11"/>
</dbReference>
<evidence type="ECO:0000259" key="1">
    <source>
        <dbReference type="Pfam" id="PF03108"/>
    </source>
</evidence>
<dbReference type="InterPro" id="IPR004332">
    <property type="entry name" value="Transposase_MuDR"/>
</dbReference>